<dbReference type="InterPro" id="IPR005650">
    <property type="entry name" value="BlaI_family"/>
</dbReference>
<accession>A0A6P0UFN1</accession>
<evidence type="ECO:0000256" key="1">
    <source>
        <dbReference type="ARBA" id="ARBA00011046"/>
    </source>
</evidence>
<dbReference type="Gene3D" id="1.10.4040.10">
    <property type="entry name" value="Penicillinase repressor domain"/>
    <property type="match status" value="1"/>
</dbReference>
<dbReference type="GO" id="GO:0045892">
    <property type="term" value="P:negative regulation of DNA-templated transcription"/>
    <property type="evidence" value="ECO:0007669"/>
    <property type="project" value="InterPro"/>
</dbReference>
<name>A0A6P0UFN1_9FLAO</name>
<dbReference type="Gene3D" id="1.10.10.10">
    <property type="entry name" value="Winged helix-like DNA-binding domain superfamily/Winged helix DNA-binding domain"/>
    <property type="match status" value="1"/>
</dbReference>
<organism evidence="5 6">
    <name type="scientific">Leptobacterium flavescens</name>
    <dbReference type="NCBI Taxonomy" id="472055"/>
    <lineage>
        <taxon>Bacteria</taxon>
        <taxon>Pseudomonadati</taxon>
        <taxon>Bacteroidota</taxon>
        <taxon>Flavobacteriia</taxon>
        <taxon>Flavobacteriales</taxon>
        <taxon>Flavobacteriaceae</taxon>
        <taxon>Leptobacterium</taxon>
    </lineage>
</organism>
<evidence type="ECO:0000256" key="2">
    <source>
        <dbReference type="ARBA" id="ARBA00023015"/>
    </source>
</evidence>
<gene>
    <name evidence="5" type="ORF">GWK08_01205</name>
</gene>
<dbReference type="Pfam" id="PF03965">
    <property type="entry name" value="Penicillinase_R"/>
    <property type="match status" value="1"/>
</dbReference>
<dbReference type="RefSeq" id="WP_163605084.1">
    <property type="nucleotide sequence ID" value="NZ_JAABOO010000001.1"/>
</dbReference>
<dbReference type="InterPro" id="IPR036390">
    <property type="entry name" value="WH_DNA-bd_sf"/>
</dbReference>
<dbReference type="SUPFAM" id="SSF46785">
    <property type="entry name" value="Winged helix' DNA-binding domain"/>
    <property type="match status" value="1"/>
</dbReference>
<comment type="caution">
    <text evidence="5">The sequence shown here is derived from an EMBL/GenBank/DDBJ whole genome shotgun (WGS) entry which is preliminary data.</text>
</comment>
<dbReference type="EMBL" id="JAABOO010000001">
    <property type="protein sequence ID" value="NER12045.1"/>
    <property type="molecule type" value="Genomic_DNA"/>
</dbReference>
<evidence type="ECO:0000256" key="3">
    <source>
        <dbReference type="ARBA" id="ARBA00023125"/>
    </source>
</evidence>
<protein>
    <submittedName>
        <fullName evidence="5">BlaI/MecI/CopY family transcriptional regulator</fullName>
    </submittedName>
</protein>
<keyword evidence="4" id="KW-0804">Transcription</keyword>
<proteinExistence type="inferred from homology"/>
<dbReference type="InterPro" id="IPR036388">
    <property type="entry name" value="WH-like_DNA-bd_sf"/>
</dbReference>
<evidence type="ECO:0000313" key="5">
    <source>
        <dbReference type="EMBL" id="NER12045.1"/>
    </source>
</evidence>
<keyword evidence="3" id="KW-0238">DNA-binding</keyword>
<dbReference type="PIRSF" id="PIRSF019455">
    <property type="entry name" value="CopR_AtkY"/>
    <property type="match status" value="1"/>
</dbReference>
<dbReference type="Proteomes" id="UP000468581">
    <property type="component" value="Unassembled WGS sequence"/>
</dbReference>
<reference evidence="5 6" key="1">
    <citation type="submission" date="2020-01" db="EMBL/GenBank/DDBJ databases">
        <title>Leptobacterium flavescens.</title>
        <authorList>
            <person name="Wang G."/>
        </authorList>
    </citation>
    <scope>NUCLEOTIDE SEQUENCE [LARGE SCALE GENOMIC DNA]</scope>
    <source>
        <strain evidence="5 6">KCTC 22160</strain>
    </source>
</reference>
<dbReference type="GO" id="GO:0003677">
    <property type="term" value="F:DNA binding"/>
    <property type="evidence" value="ECO:0007669"/>
    <property type="project" value="UniProtKB-KW"/>
</dbReference>
<evidence type="ECO:0000256" key="4">
    <source>
        <dbReference type="ARBA" id="ARBA00023163"/>
    </source>
</evidence>
<dbReference type="AlphaFoldDB" id="A0A6P0UFN1"/>
<keyword evidence="6" id="KW-1185">Reference proteome</keyword>
<sequence>MDLELTKAEEKAMKILWSIKKGLIRDIVAKYEEPKPAYTTVATIMKILEKKGFVGRQPIANSHEYYPLIERTEYTNGFIRSFMNRYFSNSFKSMVSEFSSESNLSTEEMEELIEHFKKKIESKNKK</sequence>
<evidence type="ECO:0000313" key="6">
    <source>
        <dbReference type="Proteomes" id="UP000468581"/>
    </source>
</evidence>
<keyword evidence="2" id="KW-0805">Transcription regulation</keyword>
<comment type="similarity">
    <text evidence="1">Belongs to the BlaI transcriptional regulatory family.</text>
</comment>